<feature type="chain" id="PRO_5015570532" description="Processed acidic surface protein" evidence="2">
    <location>
        <begin position="38"/>
        <end position="405"/>
    </location>
</feature>
<dbReference type="Proteomes" id="UP000245998">
    <property type="component" value="Unassembled WGS sequence"/>
</dbReference>
<name>A0A2U1K6W9_9BACI</name>
<proteinExistence type="predicted"/>
<reference evidence="3 4" key="1">
    <citation type="submission" date="2018-04" db="EMBL/GenBank/DDBJ databases">
        <title>Camelliibacillus theae gen. nov., sp. nov., isolated from Pu'er tea.</title>
        <authorList>
            <person name="Niu L."/>
        </authorList>
    </citation>
    <scope>NUCLEOTIDE SEQUENCE [LARGE SCALE GENOMIC DNA]</scope>
    <source>
        <strain evidence="3 4">T8</strain>
    </source>
</reference>
<comment type="caution">
    <text evidence="3">The sequence shown here is derived from an EMBL/GenBank/DDBJ whole genome shotgun (WGS) entry which is preliminary data.</text>
</comment>
<keyword evidence="4" id="KW-1185">Reference proteome</keyword>
<organism evidence="3 4">
    <name type="scientific">Pueribacillus theae</name>
    <dbReference type="NCBI Taxonomy" id="2171751"/>
    <lineage>
        <taxon>Bacteria</taxon>
        <taxon>Bacillati</taxon>
        <taxon>Bacillota</taxon>
        <taxon>Bacilli</taxon>
        <taxon>Bacillales</taxon>
        <taxon>Bacillaceae</taxon>
        <taxon>Pueribacillus</taxon>
    </lineage>
</organism>
<evidence type="ECO:0000313" key="4">
    <source>
        <dbReference type="Proteomes" id="UP000245998"/>
    </source>
</evidence>
<evidence type="ECO:0000256" key="2">
    <source>
        <dbReference type="SAM" id="SignalP"/>
    </source>
</evidence>
<accession>A0A2U1K6W9</accession>
<feature type="signal peptide" evidence="2">
    <location>
        <begin position="1"/>
        <end position="37"/>
    </location>
</feature>
<evidence type="ECO:0000256" key="1">
    <source>
        <dbReference type="SAM" id="Phobius"/>
    </source>
</evidence>
<sequence>MKCLYYELTGGKFVKKPLAFVLALSFVCCLFPFQAFAKVEVKDKELQAYLKEIGMPESEFVEYLKDVHDYSLEDFDDVDDLKEYLGEVLNDENLQSLLDEYGLSREELDDLLAEIGASVDDYVFYDDLDYDVSDLLYDEELTPINDETLKDVLSEYGFKSRNELENYLNKNGDSINNYESLEDLDLAIFEYQMEDEISEMLKPFGLTKDEIKNLKNHFMAIFEKNIESENEEFFNRMESIGERMMGFADFESAEELSAKEIAELLSIWNEMLDLFELKTEFYLVKNGKEMPISLNQLMKLESTDGANLLIKFFSKSGKFLADMVITKEMFGSDLLEQAGSSIVKTKKTAKEAPKAVKKPSQKVKTVNGAKLPKTASDYLPNTFAGLAILLSGLVLFRKMKSGGAM</sequence>
<evidence type="ECO:0000313" key="3">
    <source>
        <dbReference type="EMBL" id="PWA13280.1"/>
    </source>
</evidence>
<dbReference type="EMBL" id="QCZG01000002">
    <property type="protein sequence ID" value="PWA13280.1"/>
    <property type="molecule type" value="Genomic_DNA"/>
</dbReference>
<keyword evidence="1" id="KW-0472">Membrane</keyword>
<feature type="transmembrane region" description="Helical" evidence="1">
    <location>
        <begin position="378"/>
        <end position="396"/>
    </location>
</feature>
<keyword evidence="1" id="KW-0812">Transmembrane</keyword>
<gene>
    <name evidence="3" type="ORF">DCC39_02215</name>
</gene>
<dbReference type="InterPro" id="IPR030832">
    <property type="entry name" value="Acidic_LPXTA"/>
</dbReference>
<keyword evidence="1" id="KW-1133">Transmembrane helix</keyword>
<evidence type="ECO:0008006" key="5">
    <source>
        <dbReference type="Google" id="ProtNLM"/>
    </source>
</evidence>
<dbReference type="OrthoDB" id="2718583at2"/>
<dbReference type="NCBIfam" id="TIGR04383">
    <property type="entry name" value="acidic_w_LPXTA"/>
    <property type="match status" value="2"/>
</dbReference>
<keyword evidence="2" id="KW-0732">Signal</keyword>
<dbReference type="AlphaFoldDB" id="A0A2U1K6W9"/>
<protein>
    <recommendedName>
        <fullName evidence="5">Processed acidic surface protein</fullName>
    </recommendedName>
</protein>